<evidence type="ECO:0000313" key="1">
    <source>
        <dbReference type="EMBL" id="OYR10647.1"/>
    </source>
</evidence>
<protein>
    <submittedName>
        <fullName evidence="1">Uncharacterized protein</fullName>
    </submittedName>
</protein>
<dbReference type="AlphaFoldDB" id="A0A256F708"/>
<proteinExistence type="predicted"/>
<gene>
    <name evidence="1" type="ORF">CEV33_2109</name>
</gene>
<dbReference type="Proteomes" id="UP000216478">
    <property type="component" value="Unassembled WGS sequence"/>
</dbReference>
<accession>A0A256F708</accession>
<dbReference type="EMBL" id="NNRL01000163">
    <property type="protein sequence ID" value="OYR10647.1"/>
    <property type="molecule type" value="Genomic_DNA"/>
</dbReference>
<reference evidence="1 2" key="1">
    <citation type="submission" date="2017-07" db="EMBL/GenBank/DDBJ databases">
        <title>Phylogenetic study on the rhizospheric bacterium Ochrobactrum sp. A44.</title>
        <authorList>
            <person name="Krzyzanowska D.M."/>
            <person name="Ossowicki A."/>
            <person name="Rajewska M."/>
            <person name="Maciag T."/>
            <person name="Kaczynski Z."/>
            <person name="Czerwicka M."/>
            <person name="Jafra S."/>
        </authorList>
    </citation>
    <scope>NUCLEOTIDE SEQUENCE [LARGE SCALE GENOMIC DNA]</scope>
    <source>
        <strain evidence="1 2">OgA9a</strain>
    </source>
</reference>
<name>A0A256F708_9HYPH</name>
<organism evidence="1 2">
    <name type="scientific">Brucella grignonensis</name>
    <dbReference type="NCBI Taxonomy" id="94627"/>
    <lineage>
        <taxon>Bacteria</taxon>
        <taxon>Pseudomonadati</taxon>
        <taxon>Pseudomonadota</taxon>
        <taxon>Alphaproteobacteria</taxon>
        <taxon>Hyphomicrobiales</taxon>
        <taxon>Brucellaceae</taxon>
        <taxon>Brucella/Ochrobactrum group</taxon>
        <taxon>Brucella</taxon>
    </lineage>
</organism>
<evidence type="ECO:0000313" key="2">
    <source>
        <dbReference type="Proteomes" id="UP000216478"/>
    </source>
</evidence>
<sequence length="37" mass="4584">MCENNLAMTWEMTMSLNGQMNERYLLARVWRDRDKEF</sequence>
<keyword evidence="2" id="KW-1185">Reference proteome</keyword>
<comment type="caution">
    <text evidence="1">The sequence shown here is derived from an EMBL/GenBank/DDBJ whole genome shotgun (WGS) entry which is preliminary data.</text>
</comment>